<dbReference type="AlphaFoldDB" id="A0A3Q9EVZ5"/>
<dbReference type="KEGG" id="scya:EJ357_27660"/>
<feature type="region of interest" description="Disordered" evidence="1">
    <location>
        <begin position="1"/>
        <end position="22"/>
    </location>
</feature>
<feature type="compositionally biased region" description="Polar residues" evidence="1">
    <location>
        <begin position="555"/>
        <end position="568"/>
    </location>
</feature>
<organism evidence="3 4">
    <name type="scientific">Streptomyces cyaneochromogenes</name>
    <dbReference type="NCBI Taxonomy" id="2496836"/>
    <lineage>
        <taxon>Bacteria</taxon>
        <taxon>Bacillati</taxon>
        <taxon>Actinomycetota</taxon>
        <taxon>Actinomycetes</taxon>
        <taxon>Kitasatosporales</taxon>
        <taxon>Streptomycetaceae</taxon>
        <taxon>Streptomyces</taxon>
    </lineage>
</organism>
<keyword evidence="4" id="KW-1185">Reference proteome</keyword>
<proteinExistence type="predicted"/>
<gene>
    <name evidence="3" type="ORF">EJ357_27660</name>
</gene>
<reference evidence="3 4" key="1">
    <citation type="journal article" date="2019" name="Int. J. Syst. Evol. Microbiol.">
        <title>Streptomyces cyaneochromogenes sp. nov., a blue pigment-producing actinomycete from manganese-contaminated soil.</title>
        <authorList>
            <person name="Tang X."/>
            <person name="Zhao J."/>
            <person name="Li K."/>
            <person name="Chen Z."/>
            <person name="Sun Y."/>
            <person name="Gao J."/>
        </authorList>
    </citation>
    <scope>NUCLEOTIDE SEQUENCE [LARGE SCALE GENOMIC DNA]</scope>
    <source>
        <strain evidence="3 4">MK-45</strain>
    </source>
</reference>
<dbReference type="InterPro" id="IPR050445">
    <property type="entry name" value="Bact_polysacc_biosynth/exp"/>
</dbReference>
<dbReference type="PANTHER" id="PTHR32309">
    <property type="entry name" value="TYROSINE-PROTEIN KINASE"/>
    <property type="match status" value="1"/>
</dbReference>
<feature type="transmembrane region" description="Helical" evidence="2">
    <location>
        <begin position="40"/>
        <end position="63"/>
    </location>
</feature>
<dbReference type="PANTHER" id="PTHR32309:SF31">
    <property type="entry name" value="CAPSULAR EXOPOLYSACCHARIDE FAMILY"/>
    <property type="match status" value="1"/>
</dbReference>
<keyword evidence="2" id="KW-0812">Transmembrane</keyword>
<dbReference type="OrthoDB" id="4336558at2"/>
<evidence type="ECO:0000313" key="4">
    <source>
        <dbReference type="Proteomes" id="UP000280298"/>
    </source>
</evidence>
<sequence>MRRFLEKEVSVTTPTSPDDRYAEPDQLRDQVRQLLRYRAVIALGIVLGLLGGLSLVLFGAGTYTATAEVRIRSTADPINAFGVTIDNQVTMGTERRIALSNTVVARAAKALGEPSRADALPADLRVASPPDSQVLRFEYTAGSAKRAARVTNAFAAAYLADREARIHAMVKRLTGGLEQQIAVLAKRKTPKGDGAAAAGLRDQTSALHKRISDIRTYDTTAGEVVRGAEPPDRPSGPGPAALIGFGLVGGLVLGTFLAWLCAALEPRARSIGDVRGALGAPVLGLLPPSDPDGELVQVGRVGGSLAEAYRALAFRLRHDENLTAKGTLLVVAPKQDRAAEAAAVNLAAAFAEAGEDVLLVDATADSPGLSARLQTVADGPDAGAGTAGPEGRVVVDAGTAGRFTLFPDRSAGTTTDEALAPSAVTRALPDTDSGRSAVVVTRPLLEHTDGLAVAQRVDGVLVVGGLDRTRRDDLKQVRDLISCSGGHIVGAVLDTGTRRSRLRRALDAVQARRPAELLRRFTASAAPAAGAGDRPAPPRQADGGPQKEKLAPSRQDASAQDDTLTASR</sequence>
<evidence type="ECO:0000256" key="1">
    <source>
        <dbReference type="SAM" id="MobiDB-lite"/>
    </source>
</evidence>
<dbReference type="Gene3D" id="3.40.50.300">
    <property type="entry name" value="P-loop containing nucleotide triphosphate hydrolases"/>
    <property type="match status" value="1"/>
</dbReference>
<evidence type="ECO:0008006" key="5">
    <source>
        <dbReference type="Google" id="ProtNLM"/>
    </source>
</evidence>
<name>A0A3Q9EVZ5_9ACTN</name>
<dbReference type="EMBL" id="CP034539">
    <property type="protein sequence ID" value="AZQ36756.1"/>
    <property type="molecule type" value="Genomic_DNA"/>
</dbReference>
<feature type="region of interest" description="Disordered" evidence="1">
    <location>
        <begin position="521"/>
        <end position="568"/>
    </location>
</feature>
<accession>A0A3Q9EVZ5</accession>
<evidence type="ECO:0000313" key="3">
    <source>
        <dbReference type="EMBL" id="AZQ36756.1"/>
    </source>
</evidence>
<dbReference type="Proteomes" id="UP000280298">
    <property type="component" value="Chromosome"/>
</dbReference>
<evidence type="ECO:0000256" key="2">
    <source>
        <dbReference type="SAM" id="Phobius"/>
    </source>
</evidence>
<keyword evidence="2" id="KW-1133">Transmembrane helix</keyword>
<protein>
    <recommendedName>
        <fullName evidence="5">Lipopolysaccharide biosynthesis protein</fullName>
    </recommendedName>
</protein>
<dbReference type="InterPro" id="IPR027417">
    <property type="entry name" value="P-loop_NTPase"/>
</dbReference>
<feature type="compositionally biased region" description="Low complexity" evidence="1">
    <location>
        <begin position="523"/>
        <end position="542"/>
    </location>
</feature>
<dbReference type="SUPFAM" id="SSF52540">
    <property type="entry name" value="P-loop containing nucleoside triphosphate hydrolases"/>
    <property type="match status" value="1"/>
</dbReference>
<keyword evidence="2" id="KW-0472">Membrane</keyword>